<reference evidence="1 2" key="1">
    <citation type="journal article" date="2020" name="Nature">
        <title>Six reference-quality genomes reveal evolution of bat adaptations.</title>
        <authorList>
            <person name="Jebb D."/>
            <person name="Huang Z."/>
            <person name="Pippel M."/>
            <person name="Hughes G.M."/>
            <person name="Lavrichenko K."/>
            <person name="Devanna P."/>
            <person name="Winkler S."/>
            <person name="Jermiin L.S."/>
            <person name="Skirmuntt E.C."/>
            <person name="Katzourakis A."/>
            <person name="Burkitt-Gray L."/>
            <person name="Ray D.A."/>
            <person name="Sullivan K.A.M."/>
            <person name="Roscito J.G."/>
            <person name="Kirilenko B.M."/>
            <person name="Davalos L.M."/>
            <person name="Corthals A.P."/>
            <person name="Power M.L."/>
            <person name="Jones G."/>
            <person name="Ransome R.D."/>
            <person name="Dechmann D.K.N."/>
            <person name="Locatelli A.G."/>
            <person name="Puechmaille S.J."/>
            <person name="Fedrigo O."/>
            <person name="Jarvis E.D."/>
            <person name="Hiller M."/>
            <person name="Vernes S.C."/>
            <person name="Myers E.W."/>
            <person name="Teeling E.C."/>
        </authorList>
    </citation>
    <scope>NUCLEOTIDE SEQUENCE [LARGE SCALE GENOMIC DNA]</scope>
    <source>
        <strain evidence="1">MRouAeg1</strain>
        <tissue evidence="1">Muscle</tissue>
    </source>
</reference>
<comment type="caution">
    <text evidence="1">The sequence shown here is derived from an EMBL/GenBank/DDBJ whole genome shotgun (WGS) entry which is preliminary data.</text>
</comment>
<keyword evidence="2" id="KW-1185">Reference proteome</keyword>
<evidence type="ECO:0000313" key="2">
    <source>
        <dbReference type="Proteomes" id="UP000593571"/>
    </source>
</evidence>
<evidence type="ECO:0000313" key="1">
    <source>
        <dbReference type="EMBL" id="KAF6447725.1"/>
    </source>
</evidence>
<accession>A0A7J8FJF8</accession>
<dbReference type="AlphaFoldDB" id="A0A7J8FJF8"/>
<name>A0A7J8FJF8_ROUAE</name>
<dbReference type="Proteomes" id="UP000593571">
    <property type="component" value="Unassembled WGS sequence"/>
</dbReference>
<dbReference type="EMBL" id="JACASE010000007">
    <property type="protein sequence ID" value="KAF6447725.1"/>
    <property type="molecule type" value="Genomic_DNA"/>
</dbReference>
<gene>
    <name evidence="1" type="ORF">HJG63_012101</name>
</gene>
<sequence length="140" mass="16229">MNTDTKIFKKYWQTKFNRTVKRSCTMIKWNQIGCCYTHFLFCVDFCTYLLLITGTLNCLQRYDSTKRNVAQSNVETVNYRELLLCSVSEGCGVFICSSKNFKYSTIPWKALAHSLGTAIVDITLNKKSDTREYIDVIPFI</sequence>
<proteinExistence type="predicted"/>
<protein>
    <submittedName>
        <fullName evidence="1">Uncharacterized protein</fullName>
    </submittedName>
</protein>
<organism evidence="1 2">
    <name type="scientific">Rousettus aegyptiacus</name>
    <name type="common">Egyptian fruit bat</name>
    <name type="synonym">Pteropus aegyptiacus</name>
    <dbReference type="NCBI Taxonomy" id="9407"/>
    <lineage>
        <taxon>Eukaryota</taxon>
        <taxon>Metazoa</taxon>
        <taxon>Chordata</taxon>
        <taxon>Craniata</taxon>
        <taxon>Vertebrata</taxon>
        <taxon>Euteleostomi</taxon>
        <taxon>Mammalia</taxon>
        <taxon>Eutheria</taxon>
        <taxon>Laurasiatheria</taxon>
        <taxon>Chiroptera</taxon>
        <taxon>Yinpterochiroptera</taxon>
        <taxon>Pteropodoidea</taxon>
        <taxon>Pteropodidae</taxon>
        <taxon>Rousettinae</taxon>
        <taxon>Rousettus</taxon>
    </lineage>
</organism>